<evidence type="ECO:0000313" key="2">
    <source>
        <dbReference type="EMBL" id="BAL85138.1"/>
    </source>
</evidence>
<dbReference type="HOGENOM" id="CLU_1365406_0_0_9"/>
<reference evidence="2 3" key="1">
    <citation type="submission" date="2011-10" db="EMBL/GenBank/DDBJ databases">
        <title>Whole genome sequence of Selenomonas ruminantium subsp. lactilytica TAM6421.</title>
        <authorList>
            <person name="Oguchi A."/>
            <person name="Ankai A."/>
            <person name="Kaneko J."/>
            <person name="Yamada-Narita S."/>
            <person name="Fukui S."/>
            <person name="Takahashi M."/>
            <person name="Onodera T."/>
            <person name="Kojima S."/>
            <person name="Fushimi T."/>
            <person name="Abe N."/>
            <person name="Kamio Y."/>
            <person name="Yamazaki S."/>
            <person name="Fujita N."/>
        </authorList>
    </citation>
    <scope>NUCLEOTIDE SEQUENCE [LARGE SCALE GENOMIC DNA]</scope>
    <source>
        <strain evidence="3">NBRC 103574 / TAM6421</strain>
        <plasmid evidence="2 3">pSRC3</plasmid>
    </source>
</reference>
<dbReference type="EMBL" id="AP012300">
    <property type="protein sequence ID" value="BAL85138.1"/>
    <property type="molecule type" value="Genomic_DNA"/>
</dbReference>
<organism evidence="2 3">
    <name type="scientific">Selenomonas ruminantium subsp. lactilytica (strain NBRC 103574 / TAM6421)</name>
    <dbReference type="NCBI Taxonomy" id="927704"/>
    <lineage>
        <taxon>Bacteria</taxon>
        <taxon>Bacillati</taxon>
        <taxon>Bacillota</taxon>
        <taxon>Negativicutes</taxon>
        <taxon>Selenomonadales</taxon>
        <taxon>Selenomonadaceae</taxon>
        <taxon>Selenomonas</taxon>
    </lineage>
</organism>
<dbReference type="PATRIC" id="fig|927704.6.peg.3379"/>
<dbReference type="KEGG" id="sri:SELR_pSRC300650"/>
<name>I0GWK1_SELRL</name>
<accession>I0GWK1</accession>
<proteinExistence type="predicted"/>
<keyword evidence="2" id="KW-0614">Plasmid</keyword>
<dbReference type="AlphaFoldDB" id="I0GWK1"/>
<protein>
    <submittedName>
        <fullName evidence="2">Uncharacterized protein</fullName>
    </submittedName>
</protein>
<evidence type="ECO:0000256" key="1">
    <source>
        <dbReference type="SAM" id="MobiDB-lite"/>
    </source>
</evidence>
<geneLocation type="plasmid" evidence="2 3">
    <name>pSRC3</name>
</geneLocation>
<feature type="region of interest" description="Disordered" evidence="1">
    <location>
        <begin position="25"/>
        <end position="46"/>
    </location>
</feature>
<dbReference type="Proteomes" id="UP000007887">
    <property type="component" value="Plasmid pSRC3"/>
</dbReference>
<dbReference type="RefSeq" id="WP_014426156.1">
    <property type="nucleotide sequence ID" value="NC_017073.1"/>
</dbReference>
<sequence>MATGERYYTDKKEILVLKSETAEYEENKDFNPFDPESDDGTPDSFWDGMREYQSHIRKITKELKTDWVDNYTSDGETLDPDAGNEAWEKLMEEIPMLTNGSLVQALEAEEWKKLVKQINRYAWRYVDRLSQIKSNAAYEEDRLGYTRCTEYTPEEFVKEYKPELVDGKIYIKNPKNMTYALRGYVEKHREEIETLINGGE</sequence>
<evidence type="ECO:0000313" key="3">
    <source>
        <dbReference type="Proteomes" id="UP000007887"/>
    </source>
</evidence>
<gene>
    <name evidence="2" type="ordered locus">SELR_pSRC300650</name>
</gene>